<dbReference type="InterPro" id="IPR006098">
    <property type="entry name" value="MMCoA_mutase_a_cat"/>
</dbReference>
<keyword evidence="1 4" id="KW-0413">Isomerase</keyword>
<evidence type="ECO:0000313" key="4">
    <source>
        <dbReference type="EMBL" id="KGE03091.1"/>
    </source>
</evidence>
<feature type="region of interest" description="Disordered" evidence="2">
    <location>
        <begin position="22"/>
        <end position="50"/>
    </location>
</feature>
<dbReference type="GO" id="GO:0004494">
    <property type="term" value="F:methylmalonyl-CoA mutase activity"/>
    <property type="evidence" value="ECO:0007669"/>
    <property type="project" value="UniProtKB-EC"/>
</dbReference>
<feature type="domain" description="Methylmalonyl-CoA mutase alpha/beta chain catalytic" evidence="3">
    <location>
        <begin position="14"/>
        <end position="536"/>
    </location>
</feature>
<reference evidence="4 5" key="1">
    <citation type="journal article" date="2014" name="Genome Announc.">
        <title>Genome Sequence of Gammaproteobacterial Pseudohaliea rubra Type Strain DSM 19751, Isolated from Coastal Seawater of the Mediterranean Sea.</title>
        <authorList>
            <person name="Spring S."/>
            <person name="Fiebig A."/>
            <person name="Riedel T."/>
            <person name="Goker M."/>
            <person name="Klenk H.P."/>
        </authorList>
    </citation>
    <scope>NUCLEOTIDE SEQUENCE [LARGE SCALE GENOMIC DNA]</scope>
    <source>
        <strain evidence="4 5">DSM 19751</strain>
    </source>
</reference>
<proteinExistence type="predicted"/>
<dbReference type="Gene3D" id="3.20.20.240">
    <property type="entry name" value="Methylmalonyl-CoA mutase"/>
    <property type="match status" value="1"/>
</dbReference>
<protein>
    <submittedName>
        <fullName evidence="4">Methylmalonyl-CoA mutase</fullName>
        <ecNumber evidence="4">5.4.99.2</ecNumber>
    </submittedName>
</protein>
<dbReference type="HOGENOM" id="CLU_009523_5_1_6"/>
<dbReference type="RefSeq" id="WP_035514671.1">
    <property type="nucleotide sequence ID" value="NZ_KN234750.1"/>
</dbReference>
<evidence type="ECO:0000256" key="1">
    <source>
        <dbReference type="ARBA" id="ARBA00023235"/>
    </source>
</evidence>
<dbReference type="EC" id="5.4.99.2" evidence="4"/>
<comment type="caution">
    <text evidence="4">The sequence shown here is derived from an EMBL/GenBank/DDBJ whole genome shotgun (WGS) entry which is preliminary data.</text>
</comment>
<dbReference type="eggNOG" id="COG1884">
    <property type="taxonomic scope" value="Bacteria"/>
</dbReference>
<organism evidence="4 5">
    <name type="scientific">Pseudohaliea rubra DSM 19751</name>
    <dbReference type="NCBI Taxonomy" id="1265313"/>
    <lineage>
        <taxon>Bacteria</taxon>
        <taxon>Pseudomonadati</taxon>
        <taxon>Pseudomonadota</taxon>
        <taxon>Gammaproteobacteria</taxon>
        <taxon>Cellvibrionales</taxon>
        <taxon>Halieaceae</taxon>
        <taxon>Pseudohaliea</taxon>
    </lineage>
</organism>
<feature type="compositionally biased region" description="Basic and acidic residues" evidence="2">
    <location>
        <begin position="22"/>
        <end position="36"/>
    </location>
</feature>
<dbReference type="AlphaFoldDB" id="A0A095XTY1"/>
<dbReference type="NCBIfam" id="TIGR00641">
    <property type="entry name" value="acid_CoA_mut_N"/>
    <property type="match status" value="1"/>
</dbReference>
<dbReference type="OrthoDB" id="9762378at2"/>
<dbReference type="SUPFAM" id="SSF51703">
    <property type="entry name" value="Cobalamin (vitamin B12)-dependent enzymes"/>
    <property type="match status" value="1"/>
</dbReference>
<dbReference type="InterPro" id="IPR006099">
    <property type="entry name" value="MeMalonylCoA_mutase_a/b_cat"/>
</dbReference>
<dbReference type="PANTHER" id="PTHR48101">
    <property type="entry name" value="METHYLMALONYL-COA MUTASE, MITOCHONDRIAL-RELATED"/>
    <property type="match status" value="1"/>
</dbReference>
<name>A0A095XTY1_9GAMM</name>
<evidence type="ECO:0000313" key="5">
    <source>
        <dbReference type="Proteomes" id="UP000029640"/>
    </source>
</evidence>
<accession>A0A095XTY1</accession>
<dbReference type="InterPro" id="IPR016176">
    <property type="entry name" value="Cbl-dep_enz_cat"/>
</dbReference>
<dbReference type="Proteomes" id="UP000029640">
    <property type="component" value="Unassembled WGS sequence"/>
</dbReference>
<sequence>MNDKNSDGKAWVSTSGIPLKPFYRDEDIPPQHRERLAAAPGEPPFHRGAYPTGYRTKPWRIFQLSGFGKPEDENARIKFLLEQGETGFIMEHDRNTGDHCYNVDHPEVVARREDVGLTGAVMQSVRDIDICMKDLPIETSYAHAGGAVVQHAPFALAGYWTVAKRRGVALDRLPGTGQSDYFLTYLGCVTKQQVPTDTGLRFNADIMEFCDRHLPRWVPVSIAGYNAADTGLNAFQELGALFANAVEYLEEIQRRGTMPLARAARGCGGVSFRMSMDLFEEASKLRAARLMWQQLLAERYDIRDPKVANLRIHCVTAGSRMTYQQPMNNIVRGTIMALAGALGGVQSLGVSGYDEALSIPSEHAHQMSVRIQQILQEETNVSAVTDPLGGSWYVETLTAELVERAWSFFDEIQAQGGFLASLDSGWLHEKAAENQHREFMAQETGEQVIVGVTAHKDDSSPYEVDGFMGVDDAFDVALERLEDVRRTRHEAGAAAALRQLEQVCRGSDNIMPAMMDALDAEVTLGEIGDVWRDVFGDWATPIQT</sequence>
<dbReference type="Pfam" id="PF01642">
    <property type="entry name" value="MM_CoA_mutase"/>
    <property type="match status" value="1"/>
</dbReference>
<keyword evidence="5" id="KW-1185">Reference proteome</keyword>
<dbReference type="EMBL" id="AUVB01000070">
    <property type="protein sequence ID" value="KGE03091.1"/>
    <property type="molecule type" value="Genomic_DNA"/>
</dbReference>
<dbReference type="PATRIC" id="fig|1265313.6.peg.2294"/>
<evidence type="ECO:0000256" key="2">
    <source>
        <dbReference type="SAM" id="MobiDB-lite"/>
    </source>
</evidence>
<gene>
    <name evidence="4" type="ORF">HRUBRA_02323</name>
</gene>
<dbReference type="GO" id="GO:0031419">
    <property type="term" value="F:cobalamin binding"/>
    <property type="evidence" value="ECO:0007669"/>
    <property type="project" value="InterPro"/>
</dbReference>
<dbReference type="STRING" id="1265313.HRUBRA_02323"/>
<dbReference type="PANTHER" id="PTHR48101:SF1">
    <property type="entry name" value="METHYLMALONYL-COA MUTASE, LARGE SUBUNIT"/>
    <property type="match status" value="1"/>
</dbReference>
<evidence type="ECO:0000259" key="3">
    <source>
        <dbReference type="Pfam" id="PF01642"/>
    </source>
</evidence>